<feature type="region of interest" description="Disordered" evidence="1">
    <location>
        <begin position="54"/>
        <end position="79"/>
    </location>
</feature>
<evidence type="ECO:0000313" key="3">
    <source>
        <dbReference type="Proteomes" id="UP000037175"/>
    </source>
</evidence>
<name>A0A0L6W573_9FIRM</name>
<accession>A0A0L6W573</accession>
<dbReference type="RefSeq" id="WP_013121133.1">
    <property type="nucleotide sequence ID" value="NZ_LGTE01000003.1"/>
</dbReference>
<dbReference type="EMBL" id="LGTE01000003">
    <property type="protein sequence ID" value="KNZ70621.1"/>
    <property type="molecule type" value="Genomic_DNA"/>
</dbReference>
<comment type="caution">
    <text evidence="2">The sequence shown here is derived from an EMBL/GenBank/DDBJ whole genome shotgun (WGS) entry which is preliminary data.</text>
</comment>
<feature type="compositionally biased region" description="Polar residues" evidence="1">
    <location>
        <begin position="69"/>
        <end position="79"/>
    </location>
</feature>
<proteinExistence type="predicted"/>
<keyword evidence="3" id="KW-1185">Reference proteome</keyword>
<dbReference type="Proteomes" id="UP000037175">
    <property type="component" value="Unassembled WGS sequence"/>
</dbReference>
<organism evidence="2 3">
    <name type="scientific">Thermincola ferriacetica</name>
    <dbReference type="NCBI Taxonomy" id="281456"/>
    <lineage>
        <taxon>Bacteria</taxon>
        <taxon>Bacillati</taxon>
        <taxon>Bacillota</taxon>
        <taxon>Clostridia</taxon>
        <taxon>Eubacteriales</taxon>
        <taxon>Thermincolaceae</taxon>
        <taxon>Thermincola</taxon>
    </lineage>
</organism>
<reference evidence="3" key="1">
    <citation type="submission" date="2015-07" db="EMBL/GenBank/DDBJ databases">
        <title>Complete Genome of Thermincola ferriacetica strain Z-0001T.</title>
        <authorList>
            <person name="Lusk B."/>
            <person name="Badalamenti J.P."/>
            <person name="Parameswaran P."/>
            <person name="Bond D.R."/>
            <person name="Torres C.I."/>
        </authorList>
    </citation>
    <scope>NUCLEOTIDE SEQUENCE [LARGE SCALE GENOMIC DNA]</scope>
    <source>
        <strain evidence="3">Z-0001</strain>
    </source>
</reference>
<protein>
    <submittedName>
        <fullName evidence="2">Spore germination protein gerPA/gerPF</fullName>
    </submittedName>
</protein>
<dbReference type="InterPro" id="IPR019618">
    <property type="entry name" value="Spore_germination_GerPA"/>
</dbReference>
<dbReference type="Pfam" id="PF10676">
    <property type="entry name" value="gerPA"/>
    <property type="match status" value="1"/>
</dbReference>
<sequence>MPGFGVVINIGAFKINSMTGTASVNIGDNLITTPQSVTKNLVAGPFSAGDGTLNNAPSTPVFSDPDVIDSSTVRPVSVS</sequence>
<evidence type="ECO:0000313" key="2">
    <source>
        <dbReference type="EMBL" id="KNZ70621.1"/>
    </source>
</evidence>
<gene>
    <name evidence="2" type="ORF">Tfer_0805</name>
</gene>
<dbReference type="AlphaFoldDB" id="A0A0L6W573"/>
<evidence type="ECO:0000256" key="1">
    <source>
        <dbReference type="SAM" id="MobiDB-lite"/>
    </source>
</evidence>